<dbReference type="GO" id="GO:0009306">
    <property type="term" value="P:protein secretion"/>
    <property type="evidence" value="ECO:0007669"/>
    <property type="project" value="TreeGrafter"/>
</dbReference>
<sequence length="981" mass="109541">MQQHTRIPYDRRTRSVLFSPSSPLPAPDQEIFEGALLALNKLVEEPTLGIASLVIDQGFMDIVSATAWYSFGGNTEMSEEKIKGSFERLVDRSPISRLLFTFTALMSSPLPELVQAELGRTLARLPLRPGGVLQTIEFIAGKHARAGSSTPVQGGQPEALPLPLEALQECAKLFSALPRGEDSSFFYNTGQQLIELLGEKAGPELSKAAAFIIAQGILNKKSSGAPGAWGWNFYVKPLIELLNPPPYLTGGTLADPHVTEHDTSRPWVKDSDVWFALNLLGKLVMGRPHASIAARIIPQVFLSLWAISIFSKVHAVDPAYETLSMSLLKAFFLLVPSIEHLKVLRSRLLWDGPLEWTFGPGSHGGVEIRGRKGNTDFQDFIQTVKKVDIAVYQFIDILSSARVADEEKASIYLAIIEDWLLSQDSSSDNSTQIGSPVAKLAQMNLPRATLEDELDKVSAERLLRMKLAQAILKSQSRLLIATPKRTLELVIRVFHARLQAAKQRNNGHKFRVESIHEGDNNNPEEDTILAIALEILDLVVRTGVPEIIEESSHERKEIFSLLRRLLLDVTPPLNEVFRDSMMAVLRRMEEPGSALTEVQGIDADNTLKEHLRLLAAAEESLIAQEPPIRRQAIQDITRLIQSTSKVRSALAFAAMLIDAIEVEEDDFVFQPAIDAFVALAMKSDHMVVSMALQAFDDYEEKMGIDSRQRLAEALIRLTKNKAEDRNVALRMNWQTSARDMARKAIQVASRRGARSREMNRRIQDAEQKQELESERSEAWGGDAPDAPLIEPVDNEEDRLDAELLTNIIMGWQETGKNEDVRIRVSALSILAQLLESALDLFVAEYWERIEELTISILFMERGPEKAILRRNAVLIFLSTLLALDSAQENGDSLDFVAGVIEWTRIEKVLLWVLDMDEDELVKDHVGSVLESLEAWRMKMLLNRNGREQLSAAGLSDDLQGLDVNPLKDKETSKKPVIEEID</sequence>
<comment type="similarity">
    <text evidence="1">Belongs to the Tango6 family.</text>
</comment>
<dbReference type="Pfam" id="PF10304">
    <property type="entry name" value="RTP1_C2"/>
    <property type="match status" value="1"/>
</dbReference>
<reference evidence="7" key="2">
    <citation type="submission" date="2020-04" db="EMBL/GenBank/DDBJ databases">
        <authorList>
            <consortium name="NCBI Genome Project"/>
        </authorList>
    </citation>
    <scope>NUCLEOTIDE SEQUENCE</scope>
    <source>
        <strain evidence="7">CBS 781.70</strain>
    </source>
</reference>
<evidence type="ECO:0000313" key="7">
    <source>
        <dbReference type="RefSeq" id="XP_033538815.1"/>
    </source>
</evidence>
<reference evidence="5 7" key="1">
    <citation type="submission" date="2020-01" db="EMBL/GenBank/DDBJ databases">
        <authorList>
            <consortium name="DOE Joint Genome Institute"/>
            <person name="Haridas S."/>
            <person name="Albert R."/>
            <person name="Binder M."/>
            <person name="Bloem J."/>
            <person name="Labutti K."/>
            <person name="Salamov A."/>
            <person name="Andreopoulos B."/>
            <person name="Baker S.E."/>
            <person name="Barry K."/>
            <person name="Bills G."/>
            <person name="Bluhm B.H."/>
            <person name="Cannon C."/>
            <person name="Castanera R."/>
            <person name="Culley D.E."/>
            <person name="Daum C."/>
            <person name="Ezra D."/>
            <person name="Gonzalez J.B."/>
            <person name="Henrissat B."/>
            <person name="Kuo A."/>
            <person name="Liang C."/>
            <person name="Lipzen A."/>
            <person name="Lutzoni F."/>
            <person name="Magnuson J."/>
            <person name="Mondo S."/>
            <person name="Nolan M."/>
            <person name="Ohm R."/>
            <person name="Pangilinan J."/>
            <person name="Park H.-J."/>
            <person name="Ramirez L."/>
            <person name="Alfaro M."/>
            <person name="Sun H."/>
            <person name="Tritt A."/>
            <person name="Yoshinaga Y."/>
            <person name="Zwiers L.-H."/>
            <person name="Turgeon B.G."/>
            <person name="Goodwin S.B."/>
            <person name="Spatafora J.W."/>
            <person name="Crous P.W."/>
            <person name="Grigoriev I.V."/>
        </authorList>
    </citation>
    <scope>NUCLEOTIDE SEQUENCE</scope>
    <source>
        <strain evidence="5 7">CBS 781.70</strain>
    </source>
</reference>
<accession>A0A6G1GGP5</accession>
<organism evidence="5">
    <name type="scientific">Eremomyces bilateralis CBS 781.70</name>
    <dbReference type="NCBI Taxonomy" id="1392243"/>
    <lineage>
        <taxon>Eukaryota</taxon>
        <taxon>Fungi</taxon>
        <taxon>Dikarya</taxon>
        <taxon>Ascomycota</taxon>
        <taxon>Pezizomycotina</taxon>
        <taxon>Dothideomycetes</taxon>
        <taxon>Dothideomycetes incertae sedis</taxon>
        <taxon>Eremomycetales</taxon>
        <taxon>Eremomycetaceae</taxon>
        <taxon>Eremomyces</taxon>
    </lineage>
</organism>
<dbReference type="GeneID" id="54422208"/>
<dbReference type="InterPro" id="IPR039600">
    <property type="entry name" value="TANGO6/Rtp1"/>
</dbReference>
<evidence type="ECO:0000256" key="1">
    <source>
        <dbReference type="ARBA" id="ARBA00005724"/>
    </source>
</evidence>
<proteinExistence type="inferred from homology"/>
<dbReference type="PANTHER" id="PTHR20959:SF1">
    <property type="entry name" value="TRANSPORT AND GOLGI ORGANIZATION PROTEIN 6 HOMOLOG"/>
    <property type="match status" value="1"/>
</dbReference>
<feature type="compositionally biased region" description="Basic and acidic residues" evidence="2">
    <location>
        <begin position="754"/>
        <end position="777"/>
    </location>
</feature>
<gene>
    <name evidence="5 7" type="ORF">P152DRAFT_478209</name>
</gene>
<protein>
    <submittedName>
        <fullName evidence="5 7">Uncharacterized protein</fullName>
    </submittedName>
</protein>
<dbReference type="SUPFAM" id="SSF48371">
    <property type="entry name" value="ARM repeat"/>
    <property type="match status" value="1"/>
</dbReference>
<evidence type="ECO:0000259" key="4">
    <source>
        <dbReference type="Pfam" id="PF10363"/>
    </source>
</evidence>
<feature type="domain" description="RNA polymerase II assembly factor Rtp1 C-terminal" evidence="4">
    <location>
        <begin position="617"/>
        <end position="721"/>
    </location>
</feature>
<dbReference type="InterPro" id="IPR016024">
    <property type="entry name" value="ARM-type_fold"/>
</dbReference>
<evidence type="ECO:0000313" key="5">
    <source>
        <dbReference type="EMBL" id="KAF1817184.1"/>
    </source>
</evidence>
<evidence type="ECO:0000259" key="3">
    <source>
        <dbReference type="Pfam" id="PF10304"/>
    </source>
</evidence>
<dbReference type="Pfam" id="PF10363">
    <property type="entry name" value="RTP1_C1"/>
    <property type="match status" value="1"/>
</dbReference>
<dbReference type="Proteomes" id="UP000504638">
    <property type="component" value="Unplaced"/>
</dbReference>
<dbReference type="PANTHER" id="PTHR20959">
    <property type="entry name" value="TRANSPORT AND GOLGI ORGANIZATION PROTEIN 6 FAMILY MEMBER"/>
    <property type="match status" value="1"/>
</dbReference>
<feature type="domain" description="RNA polymerase II assembly factor Rtp1 C-terminal" evidence="3">
    <location>
        <begin position="904"/>
        <end position="934"/>
    </location>
</feature>
<dbReference type="AlphaFoldDB" id="A0A6G1GGP5"/>
<dbReference type="InterPro" id="IPR019414">
    <property type="entry name" value="Rtp1_C2"/>
</dbReference>
<dbReference type="RefSeq" id="XP_033538815.1">
    <property type="nucleotide sequence ID" value="XM_033681638.1"/>
</dbReference>
<evidence type="ECO:0000313" key="6">
    <source>
        <dbReference type="Proteomes" id="UP000504638"/>
    </source>
</evidence>
<name>A0A6G1GGP5_9PEZI</name>
<reference evidence="7" key="3">
    <citation type="submission" date="2025-04" db="UniProtKB">
        <authorList>
            <consortium name="RefSeq"/>
        </authorList>
    </citation>
    <scope>IDENTIFICATION</scope>
    <source>
        <strain evidence="7">CBS 781.70</strain>
    </source>
</reference>
<keyword evidence="6" id="KW-1185">Reference proteome</keyword>
<dbReference type="InterPro" id="IPR019451">
    <property type="entry name" value="Rtp1_C1"/>
</dbReference>
<dbReference type="OrthoDB" id="39591at2759"/>
<dbReference type="EMBL" id="ML975149">
    <property type="protein sequence ID" value="KAF1817184.1"/>
    <property type="molecule type" value="Genomic_DNA"/>
</dbReference>
<evidence type="ECO:0000256" key="2">
    <source>
        <dbReference type="SAM" id="MobiDB-lite"/>
    </source>
</evidence>
<feature type="region of interest" description="Disordered" evidence="2">
    <location>
        <begin position="749"/>
        <end position="787"/>
    </location>
</feature>